<evidence type="ECO:0000256" key="6">
    <source>
        <dbReference type="ARBA" id="ARBA00022917"/>
    </source>
</evidence>
<dbReference type="InterPro" id="IPR023168">
    <property type="entry name" value="GatB_Yqey_C_2"/>
</dbReference>
<evidence type="ECO:0000256" key="3">
    <source>
        <dbReference type="ARBA" id="ARBA00022598"/>
    </source>
</evidence>
<dbReference type="InterPro" id="IPR017959">
    <property type="entry name" value="Asn/Gln-tRNA_amidoTrfase_suB/E"/>
</dbReference>
<dbReference type="RefSeq" id="WP_350344359.1">
    <property type="nucleotide sequence ID" value="NZ_CP158367.1"/>
</dbReference>
<dbReference type="Pfam" id="PF02934">
    <property type="entry name" value="GatB_N"/>
    <property type="match status" value="1"/>
</dbReference>
<dbReference type="PROSITE" id="PS01234">
    <property type="entry name" value="GATB"/>
    <property type="match status" value="1"/>
</dbReference>
<dbReference type="HAMAP" id="MF_00121">
    <property type="entry name" value="GatB"/>
    <property type="match status" value="1"/>
</dbReference>
<keyword evidence="3 10" id="KW-0436">Ligase</keyword>
<evidence type="ECO:0000256" key="5">
    <source>
        <dbReference type="ARBA" id="ARBA00022840"/>
    </source>
</evidence>
<dbReference type="GO" id="GO:0070681">
    <property type="term" value="P:glutaminyl-tRNAGln biosynthesis via transamidation"/>
    <property type="evidence" value="ECO:0007669"/>
    <property type="project" value="TreeGrafter"/>
</dbReference>
<keyword evidence="5 10" id="KW-0067">ATP-binding</keyword>
<dbReference type="NCBIfam" id="TIGR00133">
    <property type="entry name" value="gatB"/>
    <property type="match status" value="1"/>
</dbReference>
<dbReference type="InterPro" id="IPR003789">
    <property type="entry name" value="Asn/Gln_tRNA_amidoTrase-B-like"/>
</dbReference>
<dbReference type="InterPro" id="IPR006075">
    <property type="entry name" value="Asn/Gln-tRNA_Trfase_suB/E_cat"/>
</dbReference>
<dbReference type="PANTHER" id="PTHR11659:SF0">
    <property type="entry name" value="GLUTAMYL-TRNA(GLN) AMIDOTRANSFERASE SUBUNIT B, MITOCHONDRIAL"/>
    <property type="match status" value="1"/>
</dbReference>
<accession>A0AAU7VP36</accession>
<evidence type="ECO:0000259" key="11">
    <source>
        <dbReference type="SMART" id="SM00845"/>
    </source>
</evidence>
<protein>
    <recommendedName>
        <fullName evidence="10">Aspartyl/glutamyl-tRNA(Asn/Gln) amidotransferase subunit B</fullName>
        <shortName evidence="10">Asp/Glu-ADT subunit B</shortName>
        <ecNumber evidence="10">6.3.5.-</ecNumber>
    </recommendedName>
</protein>
<dbReference type="Gene3D" id="1.10.10.410">
    <property type="match status" value="1"/>
</dbReference>
<feature type="domain" description="Asn/Gln amidotransferase" evidence="11">
    <location>
        <begin position="325"/>
        <end position="470"/>
    </location>
</feature>
<comment type="catalytic activity">
    <reaction evidence="9 10">
        <text>L-glutamyl-tRNA(Gln) + L-glutamine + ATP + H2O = L-glutaminyl-tRNA(Gln) + L-glutamate + ADP + phosphate + H(+)</text>
        <dbReference type="Rhea" id="RHEA:17521"/>
        <dbReference type="Rhea" id="RHEA-COMP:9681"/>
        <dbReference type="Rhea" id="RHEA-COMP:9684"/>
        <dbReference type="ChEBI" id="CHEBI:15377"/>
        <dbReference type="ChEBI" id="CHEBI:15378"/>
        <dbReference type="ChEBI" id="CHEBI:29985"/>
        <dbReference type="ChEBI" id="CHEBI:30616"/>
        <dbReference type="ChEBI" id="CHEBI:43474"/>
        <dbReference type="ChEBI" id="CHEBI:58359"/>
        <dbReference type="ChEBI" id="CHEBI:78520"/>
        <dbReference type="ChEBI" id="CHEBI:78521"/>
        <dbReference type="ChEBI" id="CHEBI:456216"/>
    </reaction>
</comment>
<reference evidence="12" key="1">
    <citation type="journal article" date="2013" name="Extremophiles">
        <title>Proteinivorax tanatarense gen. nov., sp. nov., an anaerobic, haloalkaliphilic, proteolytic bacterium isolated from a decaying algal bloom, and proposal of Proteinivoraceae fam. nov.</title>
        <authorList>
            <person name="Kevbrin V."/>
            <person name="Boltyanskaya Y."/>
            <person name="Zhilina T."/>
            <person name="Kolganova T."/>
            <person name="Lavrentjeva E."/>
            <person name="Kuznetsov B."/>
        </authorList>
    </citation>
    <scope>NUCLEOTIDE SEQUENCE</scope>
    <source>
        <strain evidence="12">Z-910T</strain>
    </source>
</reference>
<evidence type="ECO:0000256" key="9">
    <source>
        <dbReference type="ARBA" id="ARBA00047913"/>
    </source>
</evidence>
<dbReference type="AlphaFoldDB" id="A0AAU7VP36"/>
<evidence type="ECO:0000256" key="4">
    <source>
        <dbReference type="ARBA" id="ARBA00022741"/>
    </source>
</evidence>
<comment type="catalytic activity">
    <reaction evidence="8 10">
        <text>L-aspartyl-tRNA(Asn) + L-glutamine + ATP + H2O = L-asparaginyl-tRNA(Asn) + L-glutamate + ADP + phosphate + 2 H(+)</text>
        <dbReference type="Rhea" id="RHEA:14513"/>
        <dbReference type="Rhea" id="RHEA-COMP:9674"/>
        <dbReference type="Rhea" id="RHEA-COMP:9677"/>
        <dbReference type="ChEBI" id="CHEBI:15377"/>
        <dbReference type="ChEBI" id="CHEBI:15378"/>
        <dbReference type="ChEBI" id="CHEBI:29985"/>
        <dbReference type="ChEBI" id="CHEBI:30616"/>
        <dbReference type="ChEBI" id="CHEBI:43474"/>
        <dbReference type="ChEBI" id="CHEBI:58359"/>
        <dbReference type="ChEBI" id="CHEBI:78515"/>
        <dbReference type="ChEBI" id="CHEBI:78516"/>
        <dbReference type="ChEBI" id="CHEBI:456216"/>
    </reaction>
</comment>
<keyword evidence="4 10" id="KW-0547">Nucleotide-binding</keyword>
<evidence type="ECO:0000256" key="8">
    <source>
        <dbReference type="ARBA" id="ARBA00047380"/>
    </source>
</evidence>
<dbReference type="NCBIfam" id="NF004014">
    <property type="entry name" value="PRK05477.1-4"/>
    <property type="match status" value="1"/>
</dbReference>
<dbReference type="EC" id="6.3.5.-" evidence="10"/>
<dbReference type="SUPFAM" id="SSF89095">
    <property type="entry name" value="GatB/YqeY motif"/>
    <property type="match status" value="1"/>
</dbReference>
<dbReference type="SMART" id="SM00845">
    <property type="entry name" value="GatB_Yqey"/>
    <property type="match status" value="1"/>
</dbReference>
<dbReference type="EMBL" id="CP158367">
    <property type="protein sequence ID" value="XBX75616.1"/>
    <property type="molecule type" value="Genomic_DNA"/>
</dbReference>
<comment type="function">
    <text evidence="7 10">Allows the formation of correctly charged Asn-tRNA(Asn) or Gln-tRNA(Gln) through the transamidation of misacylated Asp-tRNA(Asn) or Glu-tRNA(Gln) in organisms which lack either or both of asparaginyl-tRNA or glutaminyl-tRNA synthetases. The reaction takes place in the presence of glutamine and ATP through an activated phospho-Asp-tRNA(Asn) or phospho-Glu-tRNA(Gln).</text>
</comment>
<name>A0AAU7VP36_9FIRM</name>
<sequence>MEYFETVIGVEIHAELKTESKVFCSCPTQFGAPPNTQVCPICLGFVGSLPMLNKKALDLALKAALALNCSIEQQSNFDRKSYFSPDLPKGYQITQYYEPLASNGYVELEIGGKKKVIGIRQIHIEEDAAKQVVKQGYRLLDFNRAGIGLIEIVSYPDISDEQEAMEFVKKVKTTLQHLEISDCKLEEGSLRFDVNISIKPHKSGSLGTKTEIKNLNSIKALGKAIDYEKTRQRELMEKRETVKQQTLRWDEANNKCQILRNKESARGYNYFPEPDVLPVQLSKSFIQHAKSKIGRLPEENKEKLMKMGLPKGDASLITSNKEVYDFWNETIVYCDDLNLVTNWIKSEVFRYAKDKSKIREHVTPKRLALLLDLLKLGKISHQGAKKVFRLMWYHDKQPEQIVNELNLNLENDQTKMELTIDQVLAQYPKSIEDFKQGKDRALDFLVGQAIKKSKGKLEPQKVKQLIIKKLDYVTK</sequence>
<dbReference type="InterPro" id="IPR018027">
    <property type="entry name" value="Asn/Gln_amidotransferase"/>
</dbReference>
<dbReference type="InterPro" id="IPR017958">
    <property type="entry name" value="Gln-tRNA_amidoTrfase_suB_CS"/>
</dbReference>
<dbReference type="GO" id="GO:0005524">
    <property type="term" value="F:ATP binding"/>
    <property type="evidence" value="ECO:0007669"/>
    <property type="project" value="UniProtKB-KW"/>
</dbReference>
<evidence type="ECO:0000256" key="2">
    <source>
        <dbReference type="ARBA" id="ARBA00011123"/>
    </source>
</evidence>
<dbReference type="InterPro" id="IPR014746">
    <property type="entry name" value="Gln_synth/guanido_kin_cat_dom"/>
</dbReference>
<dbReference type="GO" id="GO:0006412">
    <property type="term" value="P:translation"/>
    <property type="evidence" value="ECO:0007669"/>
    <property type="project" value="UniProtKB-UniRule"/>
</dbReference>
<evidence type="ECO:0000313" key="12">
    <source>
        <dbReference type="EMBL" id="XBX75616.1"/>
    </source>
</evidence>
<evidence type="ECO:0000256" key="1">
    <source>
        <dbReference type="ARBA" id="ARBA00005306"/>
    </source>
</evidence>
<dbReference type="InterPro" id="IPR004413">
    <property type="entry name" value="GatB"/>
</dbReference>
<dbReference type="PANTHER" id="PTHR11659">
    <property type="entry name" value="GLUTAMYL-TRNA GLN AMIDOTRANSFERASE SUBUNIT B MITOCHONDRIAL AND PROKARYOTIC PET112-RELATED"/>
    <property type="match status" value="1"/>
</dbReference>
<dbReference type="Pfam" id="PF02637">
    <property type="entry name" value="GatB_Yqey"/>
    <property type="match status" value="1"/>
</dbReference>
<dbReference type="NCBIfam" id="NF004012">
    <property type="entry name" value="PRK05477.1-2"/>
    <property type="match status" value="1"/>
</dbReference>
<comment type="similarity">
    <text evidence="1 10">Belongs to the GatB/GatE family. GatB subfamily.</text>
</comment>
<gene>
    <name evidence="10 12" type="primary">gatB</name>
    <name evidence="12" type="ORF">PRVXT_000756</name>
</gene>
<proteinExistence type="inferred from homology"/>
<dbReference type="GO" id="GO:0050567">
    <property type="term" value="F:glutaminyl-tRNA synthase (glutamine-hydrolyzing) activity"/>
    <property type="evidence" value="ECO:0007669"/>
    <property type="project" value="UniProtKB-UniRule"/>
</dbReference>
<organism evidence="12">
    <name type="scientific">Proteinivorax tanatarense</name>
    <dbReference type="NCBI Taxonomy" id="1260629"/>
    <lineage>
        <taxon>Bacteria</taxon>
        <taxon>Bacillati</taxon>
        <taxon>Bacillota</taxon>
        <taxon>Clostridia</taxon>
        <taxon>Eubacteriales</taxon>
        <taxon>Proteinivoracaceae</taxon>
        <taxon>Proteinivorax</taxon>
    </lineage>
</organism>
<dbReference type="SUPFAM" id="SSF55931">
    <property type="entry name" value="Glutamine synthetase/guanido kinase"/>
    <property type="match status" value="1"/>
</dbReference>
<keyword evidence="6 10" id="KW-0648">Protein biosynthesis</keyword>
<reference evidence="12" key="2">
    <citation type="submission" date="2024-06" db="EMBL/GenBank/DDBJ databases">
        <authorList>
            <person name="Petrova K.O."/>
            <person name="Toshchakov S.V."/>
            <person name="Boltjanskaja Y.V."/>
            <person name="Kevbrin V."/>
        </authorList>
    </citation>
    <scope>NUCLEOTIDE SEQUENCE</scope>
    <source>
        <strain evidence="12">Z-910T</strain>
    </source>
</reference>
<evidence type="ECO:0000256" key="7">
    <source>
        <dbReference type="ARBA" id="ARBA00024799"/>
    </source>
</evidence>
<comment type="subunit">
    <text evidence="2 10">Heterotrimer of A, B and C subunits.</text>
</comment>
<dbReference type="FunFam" id="1.10.10.410:FF:000001">
    <property type="entry name" value="Aspartyl/glutamyl-tRNA(Asn/Gln) amidotransferase subunit B"/>
    <property type="match status" value="1"/>
</dbReference>
<evidence type="ECO:0000256" key="10">
    <source>
        <dbReference type="HAMAP-Rule" id="MF_00121"/>
    </source>
</evidence>